<dbReference type="Gene3D" id="1.10.10.10">
    <property type="entry name" value="Winged helix-like DNA-binding domain superfamily/Winged helix DNA-binding domain"/>
    <property type="match status" value="1"/>
</dbReference>
<dbReference type="PROSITE" id="PS50110">
    <property type="entry name" value="RESPONSE_REGULATORY"/>
    <property type="match status" value="1"/>
</dbReference>
<dbReference type="PROSITE" id="PS51755">
    <property type="entry name" value="OMPR_PHOB"/>
    <property type="match status" value="1"/>
</dbReference>
<protein>
    <submittedName>
        <fullName evidence="10">Response regulator transcription factor</fullName>
    </submittedName>
</protein>
<evidence type="ECO:0000256" key="7">
    <source>
        <dbReference type="PROSITE-ProRule" id="PRU01091"/>
    </source>
</evidence>
<dbReference type="Proteomes" id="UP001597120">
    <property type="component" value="Unassembled WGS sequence"/>
</dbReference>
<evidence type="ECO:0000256" key="4">
    <source>
        <dbReference type="ARBA" id="ARBA00023125"/>
    </source>
</evidence>
<dbReference type="SMART" id="SM00448">
    <property type="entry name" value="REC"/>
    <property type="match status" value="1"/>
</dbReference>
<proteinExistence type="predicted"/>
<dbReference type="InterPro" id="IPR001867">
    <property type="entry name" value="OmpR/PhoB-type_DNA-bd"/>
</dbReference>
<evidence type="ECO:0000313" key="11">
    <source>
        <dbReference type="Proteomes" id="UP001597120"/>
    </source>
</evidence>
<evidence type="ECO:0000259" key="9">
    <source>
        <dbReference type="PROSITE" id="PS51755"/>
    </source>
</evidence>
<feature type="domain" description="OmpR/PhoB-type" evidence="9">
    <location>
        <begin position="128"/>
        <end position="227"/>
    </location>
</feature>
<dbReference type="Pfam" id="PF00072">
    <property type="entry name" value="Response_reg"/>
    <property type="match status" value="1"/>
</dbReference>
<keyword evidence="2" id="KW-0902">Two-component regulatory system</keyword>
<dbReference type="EMBL" id="JBHTIU010000047">
    <property type="protein sequence ID" value="MFD0870412.1"/>
    <property type="molecule type" value="Genomic_DNA"/>
</dbReference>
<keyword evidence="11" id="KW-1185">Reference proteome</keyword>
<dbReference type="InterPro" id="IPR036388">
    <property type="entry name" value="WH-like_DNA-bd_sf"/>
</dbReference>
<dbReference type="SUPFAM" id="SSF52172">
    <property type="entry name" value="CheY-like"/>
    <property type="match status" value="1"/>
</dbReference>
<dbReference type="CDD" id="cd00383">
    <property type="entry name" value="trans_reg_C"/>
    <property type="match status" value="1"/>
</dbReference>
<sequence>MKEKILIVDDEPEIVEFLQDALTDEDYEVITAYDGDQVFEQLGAQPDLIILDVMMPGLDGWEVCRAIRGLVACPILFLSARQSEEDRIKGLMVGGDDYMLKPFSMKEMKARIRAHLRREQRNGSHQDRSIIHYGELTLDAGSYQVFIRNHQVPLTVREFEIVQFLLMHPQQVFSREQIYEKVWGFDAEGDSSTVTEHVKKIRAKFTEVAPDQSYISTVWGVGYKWGGQS</sequence>
<name>A0ABW3DAS1_9BACL</name>
<evidence type="ECO:0000313" key="10">
    <source>
        <dbReference type="EMBL" id="MFD0870412.1"/>
    </source>
</evidence>
<dbReference type="InterPro" id="IPR011006">
    <property type="entry name" value="CheY-like_superfamily"/>
</dbReference>
<keyword evidence="4 7" id="KW-0238">DNA-binding</keyword>
<dbReference type="Gene3D" id="3.40.50.2300">
    <property type="match status" value="1"/>
</dbReference>
<evidence type="ECO:0000256" key="5">
    <source>
        <dbReference type="ARBA" id="ARBA00023163"/>
    </source>
</evidence>
<dbReference type="InterPro" id="IPR039420">
    <property type="entry name" value="WalR-like"/>
</dbReference>
<evidence type="ECO:0000259" key="8">
    <source>
        <dbReference type="PROSITE" id="PS50110"/>
    </source>
</evidence>
<comment type="caution">
    <text evidence="10">The sequence shown here is derived from an EMBL/GenBank/DDBJ whole genome shotgun (WGS) entry which is preliminary data.</text>
</comment>
<dbReference type="Gene3D" id="6.10.250.690">
    <property type="match status" value="1"/>
</dbReference>
<feature type="DNA-binding region" description="OmpR/PhoB-type" evidence="7">
    <location>
        <begin position="128"/>
        <end position="227"/>
    </location>
</feature>
<dbReference type="Pfam" id="PF00486">
    <property type="entry name" value="Trans_reg_C"/>
    <property type="match status" value="1"/>
</dbReference>
<evidence type="ECO:0000256" key="3">
    <source>
        <dbReference type="ARBA" id="ARBA00023015"/>
    </source>
</evidence>
<keyword evidence="3" id="KW-0805">Transcription regulation</keyword>
<dbReference type="CDD" id="cd17574">
    <property type="entry name" value="REC_OmpR"/>
    <property type="match status" value="1"/>
</dbReference>
<organism evidence="10 11">
    <name type="scientific">Paenibacillus residui</name>
    <dbReference type="NCBI Taxonomy" id="629724"/>
    <lineage>
        <taxon>Bacteria</taxon>
        <taxon>Bacillati</taxon>
        <taxon>Bacillota</taxon>
        <taxon>Bacilli</taxon>
        <taxon>Bacillales</taxon>
        <taxon>Paenibacillaceae</taxon>
        <taxon>Paenibacillus</taxon>
    </lineage>
</organism>
<keyword evidence="5" id="KW-0804">Transcription</keyword>
<evidence type="ECO:0000256" key="2">
    <source>
        <dbReference type="ARBA" id="ARBA00023012"/>
    </source>
</evidence>
<dbReference type="InterPro" id="IPR001789">
    <property type="entry name" value="Sig_transdc_resp-reg_receiver"/>
</dbReference>
<reference evidence="11" key="1">
    <citation type="journal article" date="2019" name="Int. J. Syst. Evol. Microbiol.">
        <title>The Global Catalogue of Microorganisms (GCM) 10K type strain sequencing project: providing services to taxonomists for standard genome sequencing and annotation.</title>
        <authorList>
            <consortium name="The Broad Institute Genomics Platform"/>
            <consortium name="The Broad Institute Genome Sequencing Center for Infectious Disease"/>
            <person name="Wu L."/>
            <person name="Ma J."/>
        </authorList>
    </citation>
    <scope>NUCLEOTIDE SEQUENCE [LARGE SCALE GENOMIC DNA]</scope>
    <source>
        <strain evidence="11">CCUG 57263</strain>
    </source>
</reference>
<keyword evidence="1 6" id="KW-0597">Phosphoprotein</keyword>
<dbReference type="PANTHER" id="PTHR48111">
    <property type="entry name" value="REGULATOR OF RPOS"/>
    <property type="match status" value="1"/>
</dbReference>
<dbReference type="PANTHER" id="PTHR48111:SF2">
    <property type="entry name" value="RESPONSE REGULATOR SAER"/>
    <property type="match status" value="1"/>
</dbReference>
<accession>A0ABW3DAS1</accession>
<gene>
    <name evidence="10" type="ORF">ACFQ03_14745</name>
</gene>
<dbReference type="RefSeq" id="WP_379289054.1">
    <property type="nucleotide sequence ID" value="NZ_JBHTIU010000047.1"/>
</dbReference>
<feature type="modified residue" description="4-aspartylphosphate" evidence="6">
    <location>
        <position position="52"/>
    </location>
</feature>
<feature type="domain" description="Response regulatory" evidence="8">
    <location>
        <begin position="4"/>
        <end position="116"/>
    </location>
</feature>
<evidence type="ECO:0000256" key="6">
    <source>
        <dbReference type="PROSITE-ProRule" id="PRU00169"/>
    </source>
</evidence>
<dbReference type="SMART" id="SM00862">
    <property type="entry name" value="Trans_reg_C"/>
    <property type="match status" value="1"/>
</dbReference>
<evidence type="ECO:0000256" key="1">
    <source>
        <dbReference type="ARBA" id="ARBA00022553"/>
    </source>
</evidence>